<name>A0A914VPX3_9BILA</name>
<dbReference type="Proteomes" id="UP000887566">
    <property type="component" value="Unplaced"/>
</dbReference>
<evidence type="ECO:0000313" key="1">
    <source>
        <dbReference type="Proteomes" id="UP000887566"/>
    </source>
</evidence>
<proteinExistence type="predicted"/>
<dbReference type="AlphaFoldDB" id="A0A914VPX3"/>
<protein>
    <submittedName>
        <fullName evidence="2">Uncharacterized protein</fullName>
    </submittedName>
</protein>
<evidence type="ECO:0000313" key="2">
    <source>
        <dbReference type="WBParaSite" id="PSAMB.scaffold227size63887.g3458.t1"/>
    </source>
</evidence>
<accession>A0A914VPX3</accession>
<sequence length="90" mass="10154">MRPNVMRSTVRCQNEVIVPAEFEPRCAWPVGGSESKHSAGRDECKGAESEQLFCCGDKRTARAIHRSLSTRMMRRDGATLIRFVPLAYCH</sequence>
<dbReference type="WBParaSite" id="PSAMB.scaffold227size63887.g3458.t1">
    <property type="protein sequence ID" value="PSAMB.scaffold227size63887.g3458.t1"/>
    <property type="gene ID" value="PSAMB.scaffold227size63887.g3458"/>
</dbReference>
<keyword evidence="1" id="KW-1185">Reference proteome</keyword>
<organism evidence="1 2">
    <name type="scientific">Plectus sambesii</name>
    <dbReference type="NCBI Taxonomy" id="2011161"/>
    <lineage>
        <taxon>Eukaryota</taxon>
        <taxon>Metazoa</taxon>
        <taxon>Ecdysozoa</taxon>
        <taxon>Nematoda</taxon>
        <taxon>Chromadorea</taxon>
        <taxon>Plectida</taxon>
        <taxon>Plectina</taxon>
        <taxon>Plectoidea</taxon>
        <taxon>Plectidae</taxon>
        <taxon>Plectus</taxon>
    </lineage>
</organism>
<reference evidence="2" key="1">
    <citation type="submission" date="2022-11" db="UniProtKB">
        <authorList>
            <consortium name="WormBaseParasite"/>
        </authorList>
    </citation>
    <scope>IDENTIFICATION</scope>
</reference>